<dbReference type="EMBL" id="CP021780">
    <property type="protein sequence ID" value="ASA22885.1"/>
    <property type="molecule type" value="Genomic_DNA"/>
</dbReference>
<protein>
    <recommendedName>
        <fullName evidence="2">Cell wall elongation regulator TseB-like domain-containing protein</fullName>
    </recommendedName>
</protein>
<dbReference type="InterPro" id="IPR046350">
    <property type="entry name" value="Cystatin_sf"/>
</dbReference>
<evidence type="ECO:0000259" key="2">
    <source>
        <dbReference type="Pfam" id="PF17881"/>
    </source>
</evidence>
<feature type="transmembrane region" description="Helical" evidence="1">
    <location>
        <begin position="7"/>
        <end position="29"/>
    </location>
</feature>
<keyword evidence="1" id="KW-0812">Transmembrane</keyword>
<feature type="domain" description="Cell wall elongation regulator TseB-like" evidence="2">
    <location>
        <begin position="40"/>
        <end position="84"/>
    </location>
</feature>
<evidence type="ECO:0000256" key="1">
    <source>
        <dbReference type="SAM" id="Phobius"/>
    </source>
</evidence>
<organism evidence="3 4">
    <name type="scientific">Paenibacillus donghaensis</name>
    <dbReference type="NCBI Taxonomy" id="414771"/>
    <lineage>
        <taxon>Bacteria</taxon>
        <taxon>Bacillati</taxon>
        <taxon>Bacillota</taxon>
        <taxon>Bacilli</taxon>
        <taxon>Bacillales</taxon>
        <taxon>Paenibacillaceae</taxon>
        <taxon>Paenibacillus</taxon>
    </lineage>
</organism>
<evidence type="ECO:0000313" key="4">
    <source>
        <dbReference type="Proteomes" id="UP000249890"/>
    </source>
</evidence>
<keyword evidence="1" id="KW-1133">Transmembrane helix</keyword>
<name>A0A2Z2KFW3_9BACL</name>
<dbReference type="Gene3D" id="3.10.450.40">
    <property type="match status" value="2"/>
</dbReference>
<dbReference type="OrthoDB" id="2678417at2"/>
<dbReference type="SUPFAM" id="SSF54403">
    <property type="entry name" value="Cystatin/monellin"/>
    <property type="match status" value="1"/>
</dbReference>
<dbReference type="KEGG" id="pdh:B9T62_19990"/>
<dbReference type="InterPro" id="IPR041401">
    <property type="entry name" value="TseB-like_dom"/>
</dbReference>
<dbReference type="AlphaFoldDB" id="A0A2Z2KFW3"/>
<accession>A0A2Z2KFW3</accession>
<dbReference type="RefSeq" id="WP_087916883.1">
    <property type="nucleotide sequence ID" value="NZ_CP021780.1"/>
</dbReference>
<sequence length="172" mass="19512">MKKRRKWILLGSVLIVLLVVGLIQFYAYIMKSQWGEQQIAEDIARTQAGLTEISKAQKSVWGEEAIYWVLTGNNAAGQELMVWVRFLPGGTAAEGENAVYGEEISKGTSEEQVRAIIKSQLPGIKVERLLPGVFNGEYVWQLFYQQEGIYHYKFFRFADGTEIGEGYNLPQQ</sequence>
<proteinExistence type="predicted"/>
<dbReference type="Proteomes" id="UP000249890">
    <property type="component" value="Chromosome"/>
</dbReference>
<keyword evidence="1" id="KW-0472">Membrane</keyword>
<dbReference type="Pfam" id="PF17881">
    <property type="entry name" value="TseB"/>
    <property type="match status" value="1"/>
</dbReference>
<gene>
    <name evidence="3" type="ORF">B9T62_19990</name>
</gene>
<keyword evidence="4" id="KW-1185">Reference proteome</keyword>
<reference evidence="3 4" key="1">
    <citation type="submission" date="2017-06" db="EMBL/GenBank/DDBJ databases">
        <title>Complete genome sequence of Paenibacillus donghaensis KCTC 13049T isolated from East Sea sediment, South Korea.</title>
        <authorList>
            <person name="Jung B.K."/>
            <person name="Hong S.-J."/>
            <person name="Shin J.-H."/>
        </authorList>
    </citation>
    <scope>NUCLEOTIDE SEQUENCE [LARGE SCALE GENOMIC DNA]</scope>
    <source>
        <strain evidence="3 4">KCTC 13049</strain>
    </source>
</reference>
<evidence type="ECO:0000313" key="3">
    <source>
        <dbReference type="EMBL" id="ASA22885.1"/>
    </source>
</evidence>